<reference evidence="2 3" key="1">
    <citation type="submission" date="2019-09" db="EMBL/GenBank/DDBJ databases">
        <title>A chromosome-level genome assembly of the Chinese tupelo Nyssa sinensis.</title>
        <authorList>
            <person name="Yang X."/>
            <person name="Kang M."/>
            <person name="Yang Y."/>
            <person name="Xiong H."/>
            <person name="Wang M."/>
            <person name="Zhang Z."/>
            <person name="Wang Z."/>
            <person name="Wu H."/>
            <person name="Ma T."/>
            <person name="Liu J."/>
            <person name="Xi Z."/>
        </authorList>
    </citation>
    <scope>NUCLEOTIDE SEQUENCE [LARGE SCALE GENOMIC DNA]</scope>
    <source>
        <strain evidence="2">J267</strain>
        <tissue evidence="2">Leaf</tissue>
    </source>
</reference>
<sequence length="143" mass="15942">MEGEKRKKDDGDAASGSRKKARDDDQGTQTEVTEDQVEEFFAILRRIHVAFRYFQKVNGDCRKLTEIGSSSGLSLSHAIEGECSQNVNGVKSNNREKRQEGVEQRTFYKQKRRSTSAVLYTMSLSLEGGVKSQGSAVCQGHFS</sequence>
<dbReference type="AlphaFoldDB" id="A0A5J5ADS9"/>
<dbReference type="InterPro" id="IPR034577">
    <property type="entry name" value="NIMIN-2"/>
</dbReference>
<feature type="region of interest" description="Disordered" evidence="1">
    <location>
        <begin position="1"/>
        <end position="32"/>
    </location>
</feature>
<dbReference type="PANTHER" id="PTHR35735">
    <property type="entry name" value="PROTEIN NIM1-INTERACTING 2"/>
    <property type="match status" value="1"/>
</dbReference>
<evidence type="ECO:0000256" key="1">
    <source>
        <dbReference type="SAM" id="MobiDB-lite"/>
    </source>
</evidence>
<evidence type="ECO:0000313" key="3">
    <source>
        <dbReference type="Proteomes" id="UP000325577"/>
    </source>
</evidence>
<keyword evidence="3" id="KW-1185">Reference proteome</keyword>
<accession>A0A5J5ADS9</accession>
<name>A0A5J5ADS9_9ASTE</name>
<evidence type="ECO:0000313" key="2">
    <source>
        <dbReference type="EMBL" id="KAA8529175.1"/>
    </source>
</evidence>
<dbReference type="EMBL" id="CM018044">
    <property type="protein sequence ID" value="KAA8529175.1"/>
    <property type="molecule type" value="Genomic_DNA"/>
</dbReference>
<organism evidence="2 3">
    <name type="scientific">Nyssa sinensis</name>
    <dbReference type="NCBI Taxonomy" id="561372"/>
    <lineage>
        <taxon>Eukaryota</taxon>
        <taxon>Viridiplantae</taxon>
        <taxon>Streptophyta</taxon>
        <taxon>Embryophyta</taxon>
        <taxon>Tracheophyta</taxon>
        <taxon>Spermatophyta</taxon>
        <taxon>Magnoliopsida</taxon>
        <taxon>eudicotyledons</taxon>
        <taxon>Gunneridae</taxon>
        <taxon>Pentapetalae</taxon>
        <taxon>asterids</taxon>
        <taxon>Cornales</taxon>
        <taxon>Nyssaceae</taxon>
        <taxon>Nyssa</taxon>
    </lineage>
</organism>
<proteinExistence type="predicted"/>
<feature type="compositionally biased region" description="Basic and acidic residues" evidence="1">
    <location>
        <begin position="1"/>
        <end position="11"/>
    </location>
</feature>
<gene>
    <name evidence="2" type="ORF">F0562_034026</name>
</gene>
<protein>
    <submittedName>
        <fullName evidence="2">Uncharacterized protein</fullName>
    </submittedName>
</protein>
<dbReference type="GO" id="GO:0010112">
    <property type="term" value="P:regulation of systemic acquired resistance"/>
    <property type="evidence" value="ECO:0007669"/>
    <property type="project" value="InterPro"/>
</dbReference>
<dbReference type="PANTHER" id="PTHR35735:SF4">
    <property type="entry name" value="PROTEIN NIM1-INTERACTING 2"/>
    <property type="match status" value="1"/>
</dbReference>
<dbReference type="OrthoDB" id="1098796at2759"/>
<dbReference type="Proteomes" id="UP000325577">
    <property type="component" value="Linkage Group LG20"/>
</dbReference>